<dbReference type="EMBL" id="CAJOBD010029300">
    <property type="protein sequence ID" value="CAF4278413.1"/>
    <property type="molecule type" value="Genomic_DNA"/>
</dbReference>
<evidence type="ECO:0000313" key="2">
    <source>
        <dbReference type="Proteomes" id="UP000663836"/>
    </source>
</evidence>
<accession>A0A820GK03</accession>
<feature type="non-terminal residue" evidence="1">
    <location>
        <position position="264"/>
    </location>
</feature>
<sequence>SPYQIMFGQAPRSNSDFWKMVRANGIEDEEDLPTPFAESNDDLNINQDVNRINLDEDIDGEKITVVNQLSNDAASSSINSQLNSNASSSITVSTPTRHSTIRTIASNHYMASASKKMKLYEDSLKIMPNNYNVNDCVGIEIHSVDRTNTDPKYLPCVIVEKLEQNNIFSFKLICQYGVLTNTFEASQFLNLKDACPTELKNLDVANLKPITIIEASKLYSRGSTTGRTCNCRGTCGTKTCPCKKENVFCSTKCHSKRGGCLNME</sequence>
<dbReference type="AlphaFoldDB" id="A0A820GK03"/>
<organism evidence="1 2">
    <name type="scientific">Rotaria sordida</name>
    <dbReference type="NCBI Taxonomy" id="392033"/>
    <lineage>
        <taxon>Eukaryota</taxon>
        <taxon>Metazoa</taxon>
        <taxon>Spiralia</taxon>
        <taxon>Gnathifera</taxon>
        <taxon>Rotifera</taxon>
        <taxon>Eurotatoria</taxon>
        <taxon>Bdelloidea</taxon>
        <taxon>Philodinida</taxon>
        <taxon>Philodinidae</taxon>
        <taxon>Rotaria</taxon>
    </lineage>
</organism>
<comment type="caution">
    <text evidence="1">The sequence shown here is derived from an EMBL/GenBank/DDBJ whole genome shotgun (WGS) entry which is preliminary data.</text>
</comment>
<reference evidence="1" key="1">
    <citation type="submission" date="2021-02" db="EMBL/GenBank/DDBJ databases">
        <authorList>
            <person name="Nowell W R."/>
        </authorList>
    </citation>
    <scope>NUCLEOTIDE SEQUENCE</scope>
</reference>
<proteinExistence type="predicted"/>
<protein>
    <submittedName>
        <fullName evidence="1">Uncharacterized protein</fullName>
    </submittedName>
</protein>
<name>A0A820GK03_9BILA</name>
<gene>
    <name evidence="1" type="ORF">JBS370_LOCUS39668</name>
</gene>
<feature type="non-terminal residue" evidence="1">
    <location>
        <position position="1"/>
    </location>
</feature>
<evidence type="ECO:0000313" key="1">
    <source>
        <dbReference type="EMBL" id="CAF4278413.1"/>
    </source>
</evidence>
<dbReference type="Proteomes" id="UP000663836">
    <property type="component" value="Unassembled WGS sequence"/>
</dbReference>